<dbReference type="Proteomes" id="UP000182413">
    <property type="component" value="Unassembled WGS sequence"/>
</dbReference>
<dbReference type="PIRSF" id="PIRSF018266">
    <property type="entry name" value="FecR"/>
    <property type="match status" value="1"/>
</dbReference>
<proteinExistence type="predicted"/>
<dbReference type="InterPro" id="IPR032623">
    <property type="entry name" value="FecR_N"/>
</dbReference>
<dbReference type="PANTHER" id="PTHR30273">
    <property type="entry name" value="PERIPLASMIC SIGNAL SENSOR AND SIGMA FACTOR ACTIVATOR FECR-RELATED"/>
    <property type="match status" value="1"/>
</dbReference>
<dbReference type="Pfam" id="PF16220">
    <property type="entry name" value="DUF4880"/>
    <property type="match status" value="1"/>
</dbReference>
<evidence type="ECO:0000259" key="2">
    <source>
        <dbReference type="Pfam" id="PF16220"/>
    </source>
</evidence>
<dbReference type="OrthoDB" id="1099576at2"/>
<evidence type="ECO:0000313" key="5">
    <source>
        <dbReference type="Proteomes" id="UP000182413"/>
    </source>
</evidence>
<dbReference type="Proteomes" id="UP001278050">
    <property type="component" value="Unassembled WGS sequence"/>
</dbReference>
<gene>
    <name evidence="4" type="ORF">SAMN05216575_10791</name>
    <name evidence="3" type="ORF">SIM71_21565</name>
</gene>
<feature type="domain" description="FecR N-terminal" evidence="2">
    <location>
        <begin position="9"/>
        <end position="51"/>
    </location>
</feature>
<dbReference type="PANTHER" id="PTHR30273:SF2">
    <property type="entry name" value="PROTEIN FECR"/>
    <property type="match status" value="1"/>
</dbReference>
<name>A0A1G7KAQ4_9GAMM</name>
<dbReference type="InterPro" id="IPR012373">
    <property type="entry name" value="Ferrdict_sens_TM"/>
</dbReference>
<dbReference type="EMBL" id="FNAE01000007">
    <property type="protein sequence ID" value="SDF34247.1"/>
    <property type="molecule type" value="Genomic_DNA"/>
</dbReference>
<reference evidence="3 6" key="2">
    <citation type="submission" date="2023-11" db="EMBL/GenBank/DDBJ databases">
        <title>MicrobeMod: A computational toolkit for identifying prokaryotic methylation and restriction-modification with nanopore sequencing.</title>
        <authorList>
            <person name="Crits-Christoph A."/>
            <person name="Kang S.C."/>
            <person name="Lee H."/>
            <person name="Ostrov N."/>
        </authorList>
    </citation>
    <scope>NUCLEOTIDE SEQUENCE [LARGE SCALE GENOMIC DNA]</scope>
    <source>
        <strain evidence="3 6">ATCC BAA-571</strain>
    </source>
</reference>
<dbReference type="EMBL" id="JAWXXP010000001">
    <property type="protein sequence ID" value="MDX5994659.1"/>
    <property type="molecule type" value="Genomic_DNA"/>
</dbReference>
<dbReference type="GO" id="GO:0016989">
    <property type="term" value="F:sigma factor antagonist activity"/>
    <property type="evidence" value="ECO:0007669"/>
    <property type="project" value="TreeGrafter"/>
</dbReference>
<evidence type="ECO:0000313" key="6">
    <source>
        <dbReference type="Proteomes" id="UP001278050"/>
    </source>
</evidence>
<dbReference type="Gene3D" id="2.60.120.1440">
    <property type="match status" value="1"/>
</dbReference>
<accession>A0A1G7KAQ4</accession>
<organism evidence="4 5">
    <name type="scientific">Ectopseudomonas alcaliphila</name>
    <dbReference type="NCBI Taxonomy" id="101564"/>
    <lineage>
        <taxon>Bacteria</taxon>
        <taxon>Pseudomonadati</taxon>
        <taxon>Pseudomonadota</taxon>
        <taxon>Gammaproteobacteria</taxon>
        <taxon>Pseudomonadales</taxon>
        <taxon>Pseudomonadaceae</taxon>
        <taxon>Ectopseudomonas</taxon>
    </lineage>
</organism>
<protein>
    <submittedName>
        <fullName evidence="3">FecR domain-containing protein</fullName>
    </submittedName>
    <submittedName>
        <fullName evidence="4">FecR family protein</fullName>
    </submittedName>
</protein>
<dbReference type="InterPro" id="IPR006860">
    <property type="entry name" value="FecR"/>
</dbReference>
<dbReference type="AlphaFoldDB" id="A0A1G7KAQ4"/>
<evidence type="ECO:0000313" key="3">
    <source>
        <dbReference type="EMBL" id="MDX5994659.1"/>
    </source>
</evidence>
<dbReference type="Pfam" id="PF04773">
    <property type="entry name" value="FecR"/>
    <property type="match status" value="1"/>
</dbReference>
<evidence type="ECO:0000313" key="4">
    <source>
        <dbReference type="EMBL" id="SDF34247.1"/>
    </source>
</evidence>
<reference evidence="4 5" key="1">
    <citation type="submission" date="2016-10" db="EMBL/GenBank/DDBJ databases">
        <authorList>
            <person name="de Groot N.N."/>
        </authorList>
    </citation>
    <scope>NUCLEOTIDE SEQUENCE [LARGE SCALE GENOMIC DNA]</scope>
    <source>
        <strain evidence="4 5">JCM 10630</strain>
    </source>
</reference>
<keyword evidence="6" id="KW-1185">Reference proteome</keyword>
<evidence type="ECO:0000259" key="1">
    <source>
        <dbReference type="Pfam" id="PF04773"/>
    </source>
</evidence>
<feature type="domain" description="FecR protein" evidence="1">
    <location>
        <begin position="110"/>
        <end position="201"/>
    </location>
</feature>
<dbReference type="RefSeq" id="WP_074680919.1">
    <property type="nucleotide sequence ID" value="NZ_CBCSET010000002.1"/>
</dbReference>
<sequence length="313" mass="34590">MSALDEAVQQAIAWRVRLASGTATAQELRLCADWRAADPQHEQAWQRLEHLGQQFARVSAPLARQALAGAQVDRQRRRALKQLGLFGSLVAAGVLGQHLQPWQPLLAQQRTGTGERRRLQLADGGTLHLNSDTALDIHYSNERRLLQLYQGEILVQTAADPLGRPFLVSTEQGQLRALGTRFQVRQQADACELTVYQGAVEAWPVGSVAQRIEAGQRVRMSAGALHELGTADVDRGRWVDGLLVAHDMPLAEFLTELGRQRPGVLRCAPEVAGLRISGVFPLDDSDRVLAMLARTLPLRVVYRTRYWVSLQAA</sequence>